<protein>
    <submittedName>
        <fullName evidence="1">23528_t:CDS:1</fullName>
    </submittedName>
</protein>
<organism evidence="1 2">
    <name type="scientific">Racocetra persica</name>
    <dbReference type="NCBI Taxonomy" id="160502"/>
    <lineage>
        <taxon>Eukaryota</taxon>
        <taxon>Fungi</taxon>
        <taxon>Fungi incertae sedis</taxon>
        <taxon>Mucoromycota</taxon>
        <taxon>Glomeromycotina</taxon>
        <taxon>Glomeromycetes</taxon>
        <taxon>Diversisporales</taxon>
        <taxon>Gigasporaceae</taxon>
        <taxon>Racocetra</taxon>
    </lineage>
</organism>
<evidence type="ECO:0000313" key="2">
    <source>
        <dbReference type="Proteomes" id="UP000789920"/>
    </source>
</evidence>
<sequence length="92" mass="10888">NEEKPENEERPANEEPTNKKIEDTFIPLKEKILKIEKLLNLDATIFTNNLGELIINTNFEFPDEENIIVWDNNIENDEEDWDSEREINAMLN</sequence>
<keyword evidence="2" id="KW-1185">Reference proteome</keyword>
<gene>
    <name evidence="1" type="ORF">RPERSI_LOCUS2835</name>
</gene>
<reference evidence="1" key="1">
    <citation type="submission" date="2021-06" db="EMBL/GenBank/DDBJ databases">
        <authorList>
            <person name="Kallberg Y."/>
            <person name="Tangrot J."/>
            <person name="Rosling A."/>
        </authorList>
    </citation>
    <scope>NUCLEOTIDE SEQUENCE</scope>
    <source>
        <strain evidence="1">MA461A</strain>
    </source>
</reference>
<name>A0ACA9LD63_9GLOM</name>
<accession>A0ACA9LD63</accession>
<comment type="caution">
    <text evidence="1">The sequence shown here is derived from an EMBL/GenBank/DDBJ whole genome shotgun (WGS) entry which is preliminary data.</text>
</comment>
<proteinExistence type="predicted"/>
<dbReference type="Proteomes" id="UP000789920">
    <property type="component" value="Unassembled WGS sequence"/>
</dbReference>
<evidence type="ECO:0000313" key="1">
    <source>
        <dbReference type="EMBL" id="CAG8524023.1"/>
    </source>
</evidence>
<feature type="non-terminal residue" evidence="1">
    <location>
        <position position="1"/>
    </location>
</feature>
<dbReference type="EMBL" id="CAJVQC010003272">
    <property type="protein sequence ID" value="CAG8524023.1"/>
    <property type="molecule type" value="Genomic_DNA"/>
</dbReference>